<sequence length="179" mass="20440">MDRHMKVVHDLLLASELNKEVSAIGIWGRAGVGKTTLARYVYANISVDFQRHIFLENLEDKILKFESGEDTTLITSSDHVWHEVTEAKRKNRKVLLIADDVNNIEQGKWIIEYAKLFAPGSKIILISQDKNLLVDAGVTNVYEVRTLRCDEALQLLGDQEDRPNLMVNIRIHQYVRIGS</sequence>
<proteinExistence type="predicted"/>
<feature type="domain" description="NB-ARC" evidence="1">
    <location>
        <begin position="7"/>
        <end position="156"/>
    </location>
</feature>
<comment type="caution">
    <text evidence="2">The sequence shown here is derived from an EMBL/GenBank/DDBJ whole genome shotgun (WGS) entry which is preliminary data.</text>
</comment>
<gene>
    <name evidence="2" type="ORF">ERUC_LOCUS2786</name>
</gene>
<protein>
    <recommendedName>
        <fullName evidence="1">NB-ARC domain-containing protein</fullName>
    </recommendedName>
</protein>
<dbReference type="PANTHER" id="PTHR11017">
    <property type="entry name" value="LEUCINE-RICH REPEAT-CONTAINING PROTEIN"/>
    <property type="match status" value="1"/>
</dbReference>
<organism evidence="2 3">
    <name type="scientific">Eruca vesicaria subsp. sativa</name>
    <name type="common">Garden rocket</name>
    <name type="synonym">Eruca sativa</name>
    <dbReference type="NCBI Taxonomy" id="29727"/>
    <lineage>
        <taxon>Eukaryota</taxon>
        <taxon>Viridiplantae</taxon>
        <taxon>Streptophyta</taxon>
        <taxon>Embryophyta</taxon>
        <taxon>Tracheophyta</taxon>
        <taxon>Spermatophyta</taxon>
        <taxon>Magnoliopsida</taxon>
        <taxon>eudicotyledons</taxon>
        <taxon>Gunneridae</taxon>
        <taxon>Pentapetalae</taxon>
        <taxon>rosids</taxon>
        <taxon>malvids</taxon>
        <taxon>Brassicales</taxon>
        <taxon>Brassicaceae</taxon>
        <taxon>Brassiceae</taxon>
        <taxon>Eruca</taxon>
    </lineage>
</organism>
<dbReference type="SUPFAM" id="SSF52540">
    <property type="entry name" value="P-loop containing nucleoside triphosphate hydrolases"/>
    <property type="match status" value="1"/>
</dbReference>
<dbReference type="Proteomes" id="UP001642260">
    <property type="component" value="Unassembled WGS sequence"/>
</dbReference>
<dbReference type="EMBL" id="CAKOAT010054044">
    <property type="protein sequence ID" value="CAH8300565.1"/>
    <property type="molecule type" value="Genomic_DNA"/>
</dbReference>
<dbReference type="AlphaFoldDB" id="A0ABC8IU11"/>
<dbReference type="PANTHER" id="PTHR11017:SF559">
    <property type="entry name" value="DISEASE RESISTANCE PROTEIN CHL1"/>
    <property type="match status" value="1"/>
</dbReference>
<keyword evidence="3" id="KW-1185">Reference proteome</keyword>
<dbReference type="PRINTS" id="PR00364">
    <property type="entry name" value="DISEASERSIST"/>
</dbReference>
<dbReference type="InterPro" id="IPR044974">
    <property type="entry name" value="Disease_R_plants"/>
</dbReference>
<name>A0ABC8IU11_ERUVS</name>
<dbReference type="InterPro" id="IPR002182">
    <property type="entry name" value="NB-ARC"/>
</dbReference>
<evidence type="ECO:0000259" key="1">
    <source>
        <dbReference type="Pfam" id="PF00931"/>
    </source>
</evidence>
<reference evidence="2 3" key="1">
    <citation type="submission" date="2022-03" db="EMBL/GenBank/DDBJ databases">
        <authorList>
            <person name="Macdonald S."/>
            <person name="Ahmed S."/>
            <person name="Newling K."/>
        </authorList>
    </citation>
    <scope>NUCLEOTIDE SEQUENCE [LARGE SCALE GENOMIC DNA]</scope>
</reference>
<dbReference type="Gene3D" id="3.40.50.300">
    <property type="entry name" value="P-loop containing nucleotide triphosphate hydrolases"/>
    <property type="match status" value="1"/>
</dbReference>
<dbReference type="Pfam" id="PF00931">
    <property type="entry name" value="NB-ARC"/>
    <property type="match status" value="1"/>
</dbReference>
<accession>A0ABC8IU11</accession>
<dbReference type="InterPro" id="IPR027417">
    <property type="entry name" value="P-loop_NTPase"/>
</dbReference>
<evidence type="ECO:0000313" key="2">
    <source>
        <dbReference type="EMBL" id="CAH8300565.1"/>
    </source>
</evidence>
<evidence type="ECO:0000313" key="3">
    <source>
        <dbReference type="Proteomes" id="UP001642260"/>
    </source>
</evidence>